<dbReference type="RefSeq" id="WP_142491509.1">
    <property type="nucleotide sequence ID" value="NZ_FXTO01000001.1"/>
</dbReference>
<dbReference type="Proteomes" id="UP000316030">
    <property type="component" value="Unassembled WGS sequence"/>
</dbReference>
<proteinExistence type="predicted"/>
<gene>
    <name evidence="1" type="ORF">SAMN06265173_101194</name>
</gene>
<evidence type="ECO:0000313" key="2">
    <source>
        <dbReference type="Proteomes" id="UP000316030"/>
    </source>
</evidence>
<evidence type="ECO:0000313" key="1">
    <source>
        <dbReference type="EMBL" id="SMO34849.1"/>
    </source>
</evidence>
<dbReference type="EMBL" id="FXTO01000001">
    <property type="protein sequence ID" value="SMO34849.1"/>
    <property type="molecule type" value="Genomic_DNA"/>
</dbReference>
<organism evidence="1 2">
    <name type="scientific">Thalassovita litoralis</name>
    <dbReference type="NCBI Taxonomy" id="1010611"/>
    <lineage>
        <taxon>Bacteria</taxon>
        <taxon>Pseudomonadati</taxon>
        <taxon>Pseudomonadota</taxon>
        <taxon>Alphaproteobacteria</taxon>
        <taxon>Rhodobacterales</taxon>
        <taxon>Roseobacteraceae</taxon>
        <taxon>Thalassovita</taxon>
    </lineage>
</organism>
<reference evidence="1 2" key="1">
    <citation type="submission" date="2017-05" db="EMBL/GenBank/DDBJ databases">
        <authorList>
            <person name="Varghese N."/>
            <person name="Submissions S."/>
        </authorList>
    </citation>
    <scope>NUCLEOTIDE SEQUENCE [LARGE SCALE GENOMIC DNA]</scope>
    <source>
        <strain evidence="1 2">DSM 29506</strain>
    </source>
</reference>
<name>A0A521AJ30_9RHOB</name>
<protein>
    <submittedName>
        <fullName evidence="1">Uncharacterized protein</fullName>
    </submittedName>
</protein>
<dbReference type="AlphaFoldDB" id="A0A521AJ30"/>
<accession>A0A521AJ30</accession>
<sequence length="82" mass="9154">MKTEKDMWADDLEQIASLIYALTQPEIFAEYDKMCGRETAISDFGLALHSIIRLFAAKARSEGLICEYEKATGLPLGGPRDE</sequence>
<keyword evidence="2" id="KW-1185">Reference proteome</keyword>